<dbReference type="InterPro" id="IPR013022">
    <property type="entry name" value="Xyl_isomerase-like_TIM-brl"/>
</dbReference>
<accession>A0A1M6GF57</accession>
<organism evidence="2 3">
    <name type="scientific">Aquimarina spongiae</name>
    <dbReference type="NCBI Taxonomy" id="570521"/>
    <lineage>
        <taxon>Bacteria</taxon>
        <taxon>Pseudomonadati</taxon>
        <taxon>Bacteroidota</taxon>
        <taxon>Flavobacteriia</taxon>
        <taxon>Flavobacteriales</taxon>
        <taxon>Flavobacteriaceae</taxon>
        <taxon>Aquimarina</taxon>
    </lineage>
</organism>
<dbReference type="Proteomes" id="UP000184432">
    <property type="component" value="Unassembled WGS sequence"/>
</dbReference>
<evidence type="ECO:0000259" key="1">
    <source>
        <dbReference type="Pfam" id="PF01261"/>
    </source>
</evidence>
<reference evidence="3" key="1">
    <citation type="submission" date="2016-11" db="EMBL/GenBank/DDBJ databases">
        <authorList>
            <person name="Varghese N."/>
            <person name="Submissions S."/>
        </authorList>
    </citation>
    <scope>NUCLEOTIDE SEQUENCE [LARGE SCALE GENOMIC DNA]</scope>
    <source>
        <strain evidence="3">DSM 22623</strain>
    </source>
</reference>
<evidence type="ECO:0000313" key="3">
    <source>
        <dbReference type="Proteomes" id="UP000184432"/>
    </source>
</evidence>
<dbReference type="PANTHER" id="PTHR12110:SF53">
    <property type="entry name" value="BLR5974 PROTEIN"/>
    <property type="match status" value="1"/>
</dbReference>
<dbReference type="AlphaFoldDB" id="A0A1M6GF57"/>
<keyword evidence="2" id="KW-0413">Isomerase</keyword>
<dbReference type="Pfam" id="PF01261">
    <property type="entry name" value="AP_endonuc_2"/>
    <property type="match status" value="1"/>
</dbReference>
<evidence type="ECO:0000313" key="2">
    <source>
        <dbReference type="EMBL" id="SHJ08547.1"/>
    </source>
</evidence>
<protein>
    <submittedName>
        <fullName evidence="2">Sugar phosphate isomerase/epimerase</fullName>
    </submittedName>
</protein>
<dbReference type="Gene3D" id="3.20.20.150">
    <property type="entry name" value="Divalent-metal-dependent TIM barrel enzymes"/>
    <property type="match status" value="1"/>
</dbReference>
<sequence>MFKSIFRIGLFSLLVISYSCKEKTNDKVATQEEKEPVVEMKEEAKPFFKLSLAQWSLHKAIKSGELSPMDFAEKAKNLGFEGLEYVSQLYTEELKKDPEPEKALQNLIEALKAKSDEHGMQNLMIMVDHEGDLAVVSEADRDKAVENHKKWVDAAQFLGCHSIRVNLFGTNETEKWLVAAVDGLTKLSQYAATKNVNVIVENHGYLSSNAELLVQVMEKVNMPNCGTLPDFGNFCLEREGGERWGTKCVKEYPKYQGVEEMMPFAKAVSAKSYDFDDTGAETTIDYKKMLQIIKKSGYDGYIGVEYEGDRLSEEKGIIATRDLLTDLSTKLN</sequence>
<proteinExistence type="predicted"/>
<name>A0A1M6GF57_9FLAO</name>
<dbReference type="PROSITE" id="PS51257">
    <property type="entry name" value="PROKAR_LIPOPROTEIN"/>
    <property type="match status" value="1"/>
</dbReference>
<dbReference type="OrthoDB" id="1114629at2"/>
<keyword evidence="3" id="KW-1185">Reference proteome</keyword>
<dbReference type="STRING" id="570521.SAMN04488508_105247"/>
<dbReference type="EMBL" id="FQYP01000005">
    <property type="protein sequence ID" value="SHJ08547.1"/>
    <property type="molecule type" value="Genomic_DNA"/>
</dbReference>
<dbReference type="InterPro" id="IPR050312">
    <property type="entry name" value="IolE/XylAMocC-like"/>
</dbReference>
<gene>
    <name evidence="2" type="ORF">SAMN04488508_105247</name>
</gene>
<dbReference type="SUPFAM" id="SSF51658">
    <property type="entry name" value="Xylose isomerase-like"/>
    <property type="match status" value="1"/>
</dbReference>
<dbReference type="PANTHER" id="PTHR12110">
    <property type="entry name" value="HYDROXYPYRUVATE ISOMERASE"/>
    <property type="match status" value="1"/>
</dbReference>
<dbReference type="GO" id="GO:0016853">
    <property type="term" value="F:isomerase activity"/>
    <property type="evidence" value="ECO:0007669"/>
    <property type="project" value="UniProtKB-KW"/>
</dbReference>
<dbReference type="RefSeq" id="WP_073316444.1">
    <property type="nucleotide sequence ID" value="NZ_FQYP01000005.1"/>
</dbReference>
<feature type="domain" description="Xylose isomerase-like TIM barrel" evidence="1">
    <location>
        <begin position="73"/>
        <end position="325"/>
    </location>
</feature>
<dbReference type="InterPro" id="IPR036237">
    <property type="entry name" value="Xyl_isomerase-like_sf"/>
</dbReference>